<protein>
    <submittedName>
        <fullName evidence="1">Uncharacterized protein</fullName>
    </submittedName>
</protein>
<evidence type="ECO:0000313" key="1">
    <source>
        <dbReference type="EMBL" id="CAI2359972.1"/>
    </source>
</evidence>
<gene>
    <name evidence="1" type="ORF">ECRASSUSDP1_LOCUS1267</name>
</gene>
<proteinExistence type="predicted"/>
<evidence type="ECO:0000313" key="2">
    <source>
        <dbReference type="Proteomes" id="UP001295684"/>
    </source>
</evidence>
<sequence>MCVRIFNYHFGVVQDTFPQACLLFPCHISKFSSSKSNMNVSLRISLSQVSFLLGVPVGCFSVYQSCYVHTHSDGVAREIISPTNILLCKIV</sequence>
<accession>A0AAD1X5X0</accession>
<dbReference type="Proteomes" id="UP001295684">
    <property type="component" value="Unassembled WGS sequence"/>
</dbReference>
<keyword evidence="2" id="KW-1185">Reference proteome</keyword>
<name>A0AAD1X5X0_EUPCR</name>
<dbReference type="AlphaFoldDB" id="A0AAD1X5X0"/>
<organism evidence="1 2">
    <name type="scientific">Euplotes crassus</name>
    <dbReference type="NCBI Taxonomy" id="5936"/>
    <lineage>
        <taxon>Eukaryota</taxon>
        <taxon>Sar</taxon>
        <taxon>Alveolata</taxon>
        <taxon>Ciliophora</taxon>
        <taxon>Intramacronucleata</taxon>
        <taxon>Spirotrichea</taxon>
        <taxon>Hypotrichia</taxon>
        <taxon>Euplotida</taxon>
        <taxon>Euplotidae</taxon>
        <taxon>Moneuplotes</taxon>
    </lineage>
</organism>
<dbReference type="EMBL" id="CAMPGE010001198">
    <property type="protein sequence ID" value="CAI2359972.1"/>
    <property type="molecule type" value="Genomic_DNA"/>
</dbReference>
<comment type="caution">
    <text evidence="1">The sequence shown here is derived from an EMBL/GenBank/DDBJ whole genome shotgun (WGS) entry which is preliminary data.</text>
</comment>
<reference evidence="1" key="1">
    <citation type="submission" date="2023-07" db="EMBL/GenBank/DDBJ databases">
        <authorList>
            <consortium name="AG Swart"/>
            <person name="Singh M."/>
            <person name="Singh A."/>
            <person name="Seah K."/>
            <person name="Emmerich C."/>
        </authorList>
    </citation>
    <scope>NUCLEOTIDE SEQUENCE</scope>
    <source>
        <strain evidence="1">DP1</strain>
    </source>
</reference>